<dbReference type="Proteomes" id="UP000256686">
    <property type="component" value="Unassembled WGS sequence"/>
</dbReference>
<gene>
    <name evidence="2" type="ORF">DRF65_19210</name>
</gene>
<keyword evidence="3" id="KW-1185">Reference proteome</keyword>
<evidence type="ECO:0000313" key="3">
    <source>
        <dbReference type="Proteomes" id="UP000256686"/>
    </source>
</evidence>
<feature type="signal peptide" evidence="1">
    <location>
        <begin position="1"/>
        <end position="20"/>
    </location>
</feature>
<protein>
    <submittedName>
        <fullName evidence="2">Uncharacterized protein</fullName>
    </submittedName>
</protein>
<name>A0A3D9C5D1_9FLAO</name>
<reference evidence="3" key="1">
    <citation type="submission" date="2018-06" db="EMBL/GenBank/DDBJ databases">
        <authorList>
            <person name="Lum Nde A."/>
            <person name="Hugo C."/>
        </authorList>
    </citation>
    <scope>NUCLEOTIDE SEQUENCE [LARGE SCALE GENOMIC DNA]</scope>
    <source>
        <strain evidence="3">1_F178</strain>
    </source>
</reference>
<comment type="caution">
    <text evidence="2">The sequence shown here is derived from an EMBL/GenBank/DDBJ whole genome shotgun (WGS) entry which is preliminary data.</text>
</comment>
<accession>A0A3D9C5D1</accession>
<keyword evidence="1" id="KW-0732">Signal</keyword>
<sequence>MKIAKILSILSLLFFCLSCSNDDNIFHPKTIRINEYEQYMSLPEQHLFIKIVDHENSGVMAETEPFQSNLHLPLLLKTEHVSDMNLYARPYRVELWGDISGLIGSCTVKMDDYRITFPIDMEVKSNSLEVAIQGSWE</sequence>
<evidence type="ECO:0000313" key="2">
    <source>
        <dbReference type="EMBL" id="REC60742.1"/>
    </source>
</evidence>
<dbReference type="AlphaFoldDB" id="A0A3D9C5D1"/>
<evidence type="ECO:0000256" key="1">
    <source>
        <dbReference type="SAM" id="SignalP"/>
    </source>
</evidence>
<organism evidence="2 3">
    <name type="scientific">Chryseobacterium pennae</name>
    <dbReference type="NCBI Taxonomy" id="2258962"/>
    <lineage>
        <taxon>Bacteria</taxon>
        <taxon>Pseudomonadati</taxon>
        <taxon>Bacteroidota</taxon>
        <taxon>Flavobacteriia</taxon>
        <taxon>Flavobacteriales</taxon>
        <taxon>Weeksellaceae</taxon>
        <taxon>Chryseobacterium group</taxon>
        <taxon>Chryseobacterium</taxon>
    </lineage>
</organism>
<dbReference type="EMBL" id="QNVT01000021">
    <property type="protein sequence ID" value="REC60742.1"/>
    <property type="molecule type" value="Genomic_DNA"/>
</dbReference>
<proteinExistence type="predicted"/>
<feature type="chain" id="PRO_5017625990" evidence="1">
    <location>
        <begin position="21"/>
        <end position="137"/>
    </location>
</feature>